<dbReference type="Pfam" id="PF03401">
    <property type="entry name" value="TctC"/>
    <property type="match status" value="1"/>
</dbReference>
<feature type="chain" id="PRO_5028085520" evidence="2">
    <location>
        <begin position="26"/>
        <end position="328"/>
    </location>
</feature>
<proteinExistence type="inferred from homology"/>
<dbReference type="EMBL" id="AP023361">
    <property type="protein sequence ID" value="BCJ91261.1"/>
    <property type="molecule type" value="Genomic_DNA"/>
</dbReference>
<sequence length="328" mass="35096">MKLHRKGVLALASGVLFALAGSAFAQDPAYPAYPHKTVTLITSSGPGGGGDVFLRNLVKTLGPKWGINFVVENVPGSGGANAMRRIVEGPADGSLLYGVSTQHVVVTVLSDPPYKYTDMQPIVNVLYDSPIFFVRTESPFKTLQDVVKYAKDNPGKLKFGAGTAASIDRMVVETFKARTGLDMVVATHDSGGQLTLNVLSGAVDIGSGDAQEVQSQVEAGKIRILAAVMDKRIGNYPDVPTAKEQGVDVTATGWRGLVAKKGTPPEIAQAWEKAIQLVLEDPEYKAFYTKNNGIPAYLPAKDFDALTNKFAADMDKFFTEMGLKKKAN</sequence>
<protein>
    <submittedName>
        <fullName evidence="3">Exported protein</fullName>
    </submittedName>
</protein>
<dbReference type="PIRSF" id="PIRSF017082">
    <property type="entry name" value="YflP"/>
    <property type="match status" value="1"/>
</dbReference>
<keyword evidence="4" id="KW-1185">Reference proteome</keyword>
<dbReference type="CDD" id="cd07012">
    <property type="entry name" value="PBP2_Bug_TTT"/>
    <property type="match status" value="1"/>
</dbReference>
<dbReference type="Gene3D" id="3.40.190.10">
    <property type="entry name" value="Periplasmic binding protein-like II"/>
    <property type="match status" value="1"/>
</dbReference>
<keyword evidence="2" id="KW-0732">Signal</keyword>
<dbReference type="Proteomes" id="UP000515317">
    <property type="component" value="Chromosome"/>
</dbReference>
<comment type="similarity">
    <text evidence="1">Belongs to the UPF0065 (bug) family.</text>
</comment>
<gene>
    <name evidence="3" type="ORF">IZ6_19960</name>
</gene>
<dbReference type="PANTHER" id="PTHR42928:SF5">
    <property type="entry name" value="BLR1237 PROTEIN"/>
    <property type="match status" value="1"/>
</dbReference>
<feature type="signal peptide" evidence="2">
    <location>
        <begin position="1"/>
        <end position="25"/>
    </location>
</feature>
<name>A0A6S6QW32_9HYPH</name>
<accession>A0A6S6QW32</accession>
<reference evidence="3 4" key="1">
    <citation type="submission" date="2020-08" db="EMBL/GenBank/DDBJ databases">
        <title>Genome sequence of Rhizobiales bacterium strain IZ6.</title>
        <authorList>
            <person name="Nakai R."/>
            <person name="Naganuma T."/>
        </authorList>
    </citation>
    <scope>NUCLEOTIDE SEQUENCE [LARGE SCALE GENOMIC DNA]</scope>
    <source>
        <strain evidence="3 4">IZ6</strain>
    </source>
</reference>
<dbReference type="Gene3D" id="3.40.190.150">
    <property type="entry name" value="Bordetella uptake gene, domain 1"/>
    <property type="match status" value="1"/>
</dbReference>
<evidence type="ECO:0000313" key="4">
    <source>
        <dbReference type="Proteomes" id="UP000515317"/>
    </source>
</evidence>
<dbReference type="InterPro" id="IPR042100">
    <property type="entry name" value="Bug_dom1"/>
</dbReference>
<evidence type="ECO:0000256" key="2">
    <source>
        <dbReference type="SAM" id="SignalP"/>
    </source>
</evidence>
<organism evidence="3 4">
    <name type="scientific">Terrihabitans soli</name>
    <dbReference type="NCBI Taxonomy" id="708113"/>
    <lineage>
        <taxon>Bacteria</taxon>
        <taxon>Pseudomonadati</taxon>
        <taxon>Pseudomonadota</taxon>
        <taxon>Alphaproteobacteria</taxon>
        <taxon>Hyphomicrobiales</taxon>
        <taxon>Terrihabitans</taxon>
    </lineage>
</organism>
<dbReference type="PANTHER" id="PTHR42928">
    <property type="entry name" value="TRICARBOXYLATE-BINDING PROTEIN"/>
    <property type="match status" value="1"/>
</dbReference>
<dbReference type="SUPFAM" id="SSF53850">
    <property type="entry name" value="Periplasmic binding protein-like II"/>
    <property type="match status" value="1"/>
</dbReference>
<evidence type="ECO:0000256" key="1">
    <source>
        <dbReference type="ARBA" id="ARBA00006987"/>
    </source>
</evidence>
<dbReference type="AlphaFoldDB" id="A0A6S6QW32"/>
<dbReference type="KEGG" id="tso:IZ6_19960"/>
<evidence type="ECO:0000313" key="3">
    <source>
        <dbReference type="EMBL" id="BCJ91261.1"/>
    </source>
</evidence>
<dbReference type="InterPro" id="IPR005064">
    <property type="entry name" value="BUG"/>
</dbReference>